<dbReference type="AlphaFoldDB" id="A0A420Y9N0"/>
<protein>
    <recommendedName>
        <fullName evidence="7">Major facilitator superfamily (MFS) profile domain-containing protein</fullName>
    </recommendedName>
</protein>
<dbReference type="InterPro" id="IPR020846">
    <property type="entry name" value="MFS_dom"/>
</dbReference>
<feature type="compositionally biased region" description="Basic residues" evidence="5">
    <location>
        <begin position="39"/>
        <end position="51"/>
    </location>
</feature>
<evidence type="ECO:0000256" key="6">
    <source>
        <dbReference type="SAM" id="Phobius"/>
    </source>
</evidence>
<sequence>MADTRRTTTAMPPTITPSSSTSSSTDSPHLELMMLEKTHSHHSAEHHHRHRSSTDSDPLEPLEEALASPDQETAEERQARQSLYRTRTGHTSVTSAASRIPVYEVEFRNADDEETDASNPVNPKNWPFWKRAWVIFGVSYSTWVVILYSTSYTASISGLMKAFDVHSSTVVTLGVTTYLLGLAVGSLIVAPMSELYGRRWVYIICMSCFTLLVIPAALATSLAEILVVRFFGAVFGAAMVSNSPGTIVDISDEEYRALCMSLWSVAPLNGPVTGPLMD</sequence>
<dbReference type="EMBL" id="QVQW01000030">
    <property type="protein sequence ID" value="RKU44517.1"/>
    <property type="molecule type" value="Genomic_DNA"/>
</dbReference>
<dbReference type="GO" id="GO:0005886">
    <property type="term" value="C:plasma membrane"/>
    <property type="evidence" value="ECO:0007669"/>
    <property type="project" value="TreeGrafter"/>
</dbReference>
<gene>
    <name evidence="8" type="ORF">DL546_006517</name>
</gene>
<proteinExistence type="predicted"/>
<keyword evidence="4 6" id="KW-0472">Membrane</keyword>
<keyword evidence="2 6" id="KW-0812">Transmembrane</keyword>
<dbReference type="PROSITE" id="PS50850">
    <property type="entry name" value="MFS"/>
    <property type="match status" value="1"/>
</dbReference>
<keyword evidence="3 6" id="KW-1133">Transmembrane helix</keyword>
<evidence type="ECO:0000256" key="1">
    <source>
        <dbReference type="ARBA" id="ARBA00004141"/>
    </source>
</evidence>
<reference evidence="8 9" key="1">
    <citation type="submission" date="2018-08" db="EMBL/GenBank/DDBJ databases">
        <title>Draft genome of the lignicolous fungus Coniochaeta pulveracea.</title>
        <authorList>
            <person name="Borstlap C.J."/>
            <person name="De Witt R.N."/>
            <person name="Botha A."/>
            <person name="Volschenk H."/>
        </authorList>
    </citation>
    <scope>NUCLEOTIDE SEQUENCE [LARGE SCALE GENOMIC DNA]</scope>
    <source>
        <strain evidence="8 9">CAB683</strain>
    </source>
</reference>
<dbReference type="Gene3D" id="1.20.1720.10">
    <property type="entry name" value="Multidrug resistance protein D"/>
    <property type="match status" value="1"/>
</dbReference>
<dbReference type="InterPro" id="IPR036259">
    <property type="entry name" value="MFS_trans_sf"/>
</dbReference>
<keyword evidence="9" id="KW-1185">Reference proteome</keyword>
<dbReference type="PANTHER" id="PTHR23502">
    <property type="entry name" value="MAJOR FACILITATOR SUPERFAMILY"/>
    <property type="match status" value="1"/>
</dbReference>
<comment type="subcellular location">
    <subcellularLocation>
        <location evidence="1">Membrane</location>
        <topology evidence="1">Multi-pass membrane protein</topology>
    </subcellularLocation>
</comment>
<dbReference type="STRING" id="177199.A0A420Y9N0"/>
<dbReference type="GO" id="GO:0022857">
    <property type="term" value="F:transmembrane transporter activity"/>
    <property type="evidence" value="ECO:0007669"/>
    <property type="project" value="InterPro"/>
</dbReference>
<evidence type="ECO:0000313" key="8">
    <source>
        <dbReference type="EMBL" id="RKU44517.1"/>
    </source>
</evidence>
<accession>A0A420Y9N0</accession>
<feature type="compositionally biased region" description="Low complexity" evidence="5">
    <location>
        <begin position="7"/>
        <end position="27"/>
    </location>
</feature>
<organism evidence="8 9">
    <name type="scientific">Coniochaeta pulveracea</name>
    <dbReference type="NCBI Taxonomy" id="177199"/>
    <lineage>
        <taxon>Eukaryota</taxon>
        <taxon>Fungi</taxon>
        <taxon>Dikarya</taxon>
        <taxon>Ascomycota</taxon>
        <taxon>Pezizomycotina</taxon>
        <taxon>Sordariomycetes</taxon>
        <taxon>Sordariomycetidae</taxon>
        <taxon>Coniochaetales</taxon>
        <taxon>Coniochaetaceae</taxon>
        <taxon>Coniochaeta</taxon>
    </lineage>
</organism>
<feature type="transmembrane region" description="Helical" evidence="6">
    <location>
        <begin position="170"/>
        <end position="189"/>
    </location>
</feature>
<feature type="transmembrane region" description="Helical" evidence="6">
    <location>
        <begin position="201"/>
        <end position="220"/>
    </location>
</feature>
<feature type="domain" description="Major facilitator superfamily (MFS) profile" evidence="7">
    <location>
        <begin position="134"/>
        <end position="278"/>
    </location>
</feature>
<dbReference type="Pfam" id="PF07690">
    <property type="entry name" value="MFS_1"/>
    <property type="match status" value="1"/>
</dbReference>
<dbReference type="InterPro" id="IPR011701">
    <property type="entry name" value="MFS"/>
</dbReference>
<evidence type="ECO:0000259" key="7">
    <source>
        <dbReference type="PROSITE" id="PS50850"/>
    </source>
</evidence>
<dbReference type="Proteomes" id="UP000275385">
    <property type="component" value="Unassembled WGS sequence"/>
</dbReference>
<feature type="compositionally biased region" description="Polar residues" evidence="5">
    <location>
        <begin position="80"/>
        <end position="90"/>
    </location>
</feature>
<evidence type="ECO:0000256" key="2">
    <source>
        <dbReference type="ARBA" id="ARBA00022692"/>
    </source>
</evidence>
<dbReference type="PANTHER" id="PTHR23502:SF12">
    <property type="entry name" value="MULTIDRUG TRANSPORTER, PUTATIVE (AFU_ORTHOLOGUE AFUA_1G06440)-RELATED"/>
    <property type="match status" value="1"/>
</dbReference>
<name>A0A420Y9N0_9PEZI</name>
<feature type="region of interest" description="Disordered" evidence="5">
    <location>
        <begin position="1"/>
        <end position="90"/>
    </location>
</feature>
<evidence type="ECO:0000313" key="9">
    <source>
        <dbReference type="Proteomes" id="UP000275385"/>
    </source>
</evidence>
<dbReference type="SUPFAM" id="SSF103473">
    <property type="entry name" value="MFS general substrate transporter"/>
    <property type="match status" value="1"/>
</dbReference>
<dbReference type="OrthoDB" id="3365399at2759"/>
<evidence type="ECO:0000256" key="3">
    <source>
        <dbReference type="ARBA" id="ARBA00022989"/>
    </source>
</evidence>
<feature type="transmembrane region" description="Helical" evidence="6">
    <location>
        <begin position="132"/>
        <end position="150"/>
    </location>
</feature>
<evidence type="ECO:0000256" key="4">
    <source>
        <dbReference type="ARBA" id="ARBA00023136"/>
    </source>
</evidence>
<comment type="caution">
    <text evidence="8">The sequence shown here is derived from an EMBL/GenBank/DDBJ whole genome shotgun (WGS) entry which is preliminary data.</text>
</comment>
<evidence type="ECO:0000256" key="5">
    <source>
        <dbReference type="SAM" id="MobiDB-lite"/>
    </source>
</evidence>